<feature type="transmembrane region" description="Helical" evidence="2">
    <location>
        <begin position="585"/>
        <end position="609"/>
    </location>
</feature>
<evidence type="ECO:0000313" key="4">
    <source>
        <dbReference type="Proteomes" id="UP000521872"/>
    </source>
</evidence>
<dbReference type="AlphaFoldDB" id="A0A8H4R3G4"/>
<evidence type="ECO:0000313" key="3">
    <source>
        <dbReference type="EMBL" id="KAF4622562.1"/>
    </source>
</evidence>
<feature type="region of interest" description="Disordered" evidence="1">
    <location>
        <begin position="415"/>
        <end position="444"/>
    </location>
</feature>
<feature type="transmembrane region" description="Helical" evidence="2">
    <location>
        <begin position="652"/>
        <end position="673"/>
    </location>
</feature>
<organism evidence="3 4">
    <name type="scientific">Agrocybe pediades</name>
    <dbReference type="NCBI Taxonomy" id="84607"/>
    <lineage>
        <taxon>Eukaryota</taxon>
        <taxon>Fungi</taxon>
        <taxon>Dikarya</taxon>
        <taxon>Basidiomycota</taxon>
        <taxon>Agaricomycotina</taxon>
        <taxon>Agaricomycetes</taxon>
        <taxon>Agaricomycetidae</taxon>
        <taxon>Agaricales</taxon>
        <taxon>Agaricineae</taxon>
        <taxon>Strophariaceae</taxon>
        <taxon>Agrocybe</taxon>
    </lineage>
</organism>
<feature type="transmembrane region" description="Helical" evidence="2">
    <location>
        <begin position="722"/>
        <end position="748"/>
    </location>
</feature>
<keyword evidence="2" id="KW-0812">Transmembrane</keyword>
<feature type="transmembrane region" description="Helical" evidence="2">
    <location>
        <begin position="104"/>
        <end position="122"/>
    </location>
</feature>
<feature type="compositionally biased region" description="Polar residues" evidence="1">
    <location>
        <begin position="487"/>
        <end position="502"/>
    </location>
</feature>
<keyword evidence="2" id="KW-1133">Transmembrane helix</keyword>
<gene>
    <name evidence="3" type="ORF">D9613_009617</name>
</gene>
<dbReference type="PANTHER" id="PTHR35043:SF7">
    <property type="entry name" value="TRANSCRIPTION FACTOR DOMAIN-CONTAINING PROTEIN"/>
    <property type="match status" value="1"/>
</dbReference>
<keyword evidence="2" id="KW-0472">Membrane</keyword>
<protein>
    <submittedName>
        <fullName evidence="3">Uncharacterized protein</fullName>
    </submittedName>
</protein>
<dbReference type="Proteomes" id="UP000521872">
    <property type="component" value="Unassembled WGS sequence"/>
</dbReference>
<sequence length="775" mass="85742">MLSVIFLHFNDLLSRDSIIPRDAASDSTRSLVNIVWGCFGTLFACTWIAIHTNIPAPKEKATSVLARRLAVMLYMLIVPELVIMWAARQFMAARQIARRNAVRGWTKTHAFFAIMGGFQLYVDRKLVRTLQVEELETLESEGKISWPHITVEEIKDKSKADYFSKAVVVLQVLWFVTQCVARGVERIALTQLEVSTLAFSAITMFTYILWWNKPMDIGVAEKVHLKEGFSLKDTYSEEEWQRIQNPTPSQDPEEHQLLPLDIREGSILNVEGGEANAGPLTTTEGSALPSVPSEEMHLSSLHPSTSAAGTNEAASFTDLEEPLRQTELEDTLVFPPSISNPALPPSEDLPLEITIGAVPTEAAQVPLPPDESQLLSEPVVMGDPSPVNTIHLPSAVDVDIGIVINHITSDDTHALSLEPDNARSKKGHAGTDQTVPSGNDIPARLDEQDSAHARINQIPGDGGDPRSTYGVEQAVRPRSLPDEAYLGQSSTSIPKLENRGSSANSDNFFKKLKHTPLTYIRYKLGDEIHSFTLTMEEIMLAFPNVLPIIPKKLAGEVTSLRKVIADLGCTIGVVYCFIELPIKFILLLFQLAFIYPGAALITFALGFGAMVNNTTLVSKATIRADRHKGLVYEPPLRVPTFYSPKIEGKESYFPLIIASAVALIFGSIHCIAWNFDFPTSKESQYWRIASALVSSGPVALIIIGIILQFFLDENSKNSLEFFAYFLMLMTGSFIIFMYTLARICLLILPLIGLRHLPPAAFIDIDWTVFVPHVHI</sequence>
<proteinExistence type="predicted"/>
<feature type="transmembrane region" description="Helical" evidence="2">
    <location>
        <begin position="70"/>
        <end position="92"/>
    </location>
</feature>
<dbReference type="EMBL" id="JAACJL010000002">
    <property type="protein sequence ID" value="KAF4622562.1"/>
    <property type="molecule type" value="Genomic_DNA"/>
</dbReference>
<feature type="compositionally biased region" description="Polar residues" evidence="1">
    <location>
        <begin position="301"/>
        <end position="312"/>
    </location>
</feature>
<dbReference type="PANTHER" id="PTHR35043">
    <property type="entry name" value="TRANSCRIPTION FACTOR DOMAIN-CONTAINING PROTEIN"/>
    <property type="match status" value="1"/>
</dbReference>
<feature type="transmembrane region" description="Helical" evidence="2">
    <location>
        <begin position="31"/>
        <end position="50"/>
    </location>
</feature>
<evidence type="ECO:0000256" key="1">
    <source>
        <dbReference type="SAM" id="MobiDB-lite"/>
    </source>
</evidence>
<keyword evidence="4" id="KW-1185">Reference proteome</keyword>
<reference evidence="3 4" key="1">
    <citation type="submission" date="2019-12" db="EMBL/GenBank/DDBJ databases">
        <authorList>
            <person name="Floudas D."/>
            <person name="Bentzer J."/>
            <person name="Ahren D."/>
            <person name="Johansson T."/>
            <person name="Persson P."/>
            <person name="Tunlid A."/>
        </authorList>
    </citation>
    <scope>NUCLEOTIDE SEQUENCE [LARGE SCALE GENOMIC DNA]</scope>
    <source>
        <strain evidence="3 4">CBS 102.39</strain>
    </source>
</reference>
<feature type="region of interest" description="Disordered" evidence="1">
    <location>
        <begin position="272"/>
        <end position="312"/>
    </location>
</feature>
<accession>A0A8H4R3G4</accession>
<name>A0A8H4R3G4_9AGAR</name>
<evidence type="ECO:0000256" key="2">
    <source>
        <dbReference type="SAM" id="Phobius"/>
    </source>
</evidence>
<comment type="caution">
    <text evidence="3">The sequence shown here is derived from an EMBL/GenBank/DDBJ whole genome shotgun (WGS) entry which is preliminary data.</text>
</comment>
<feature type="region of interest" description="Disordered" evidence="1">
    <location>
        <begin position="480"/>
        <end position="502"/>
    </location>
</feature>
<feature type="transmembrane region" description="Helical" evidence="2">
    <location>
        <begin position="685"/>
        <end position="710"/>
    </location>
</feature>